<dbReference type="PANTHER" id="PTHR15735:SF21">
    <property type="entry name" value="PROTEIN NERVOUS WRECK"/>
    <property type="match status" value="1"/>
</dbReference>
<proteinExistence type="predicted"/>
<dbReference type="InterPro" id="IPR027267">
    <property type="entry name" value="AH/BAR_dom_sf"/>
</dbReference>
<dbReference type="GO" id="GO:0055037">
    <property type="term" value="C:recycling endosome"/>
    <property type="evidence" value="ECO:0007669"/>
    <property type="project" value="TreeGrafter"/>
</dbReference>
<evidence type="ECO:0000313" key="2">
    <source>
        <dbReference type="EMBL" id="VEL22072.1"/>
    </source>
</evidence>
<name>A0A448WWS7_9PLAT</name>
<dbReference type="OrthoDB" id="10065861at2759"/>
<dbReference type="EMBL" id="CAAALY010054558">
    <property type="protein sequence ID" value="VEL22072.1"/>
    <property type="molecule type" value="Genomic_DNA"/>
</dbReference>
<dbReference type="GO" id="GO:0007274">
    <property type="term" value="P:neuromuscular synaptic transmission"/>
    <property type="evidence" value="ECO:0007669"/>
    <property type="project" value="TreeGrafter"/>
</dbReference>
<feature type="coiled-coil region" evidence="1">
    <location>
        <begin position="75"/>
        <end position="102"/>
    </location>
</feature>
<dbReference type="GO" id="GO:0030833">
    <property type="term" value="P:regulation of actin filament polymerization"/>
    <property type="evidence" value="ECO:0007669"/>
    <property type="project" value="TreeGrafter"/>
</dbReference>
<keyword evidence="3" id="KW-1185">Reference proteome</keyword>
<dbReference type="AlphaFoldDB" id="A0A448WWS7"/>
<dbReference type="Gene3D" id="1.20.1270.60">
    <property type="entry name" value="Arfaptin homology (AH) domain/BAR domain"/>
    <property type="match status" value="1"/>
</dbReference>
<dbReference type="Proteomes" id="UP000784294">
    <property type="component" value="Unassembled WGS sequence"/>
</dbReference>
<reference evidence="2" key="1">
    <citation type="submission" date="2018-11" db="EMBL/GenBank/DDBJ databases">
        <authorList>
            <consortium name="Pathogen Informatics"/>
        </authorList>
    </citation>
    <scope>NUCLEOTIDE SEQUENCE</scope>
</reference>
<gene>
    <name evidence="2" type="ORF">PXEA_LOCUS15512</name>
</gene>
<dbReference type="PANTHER" id="PTHR15735">
    <property type="entry name" value="FCH AND DOUBLE SH3 DOMAINS PROTEIN"/>
    <property type="match status" value="1"/>
</dbReference>
<accession>A0A448WWS7</accession>
<evidence type="ECO:0000256" key="1">
    <source>
        <dbReference type="SAM" id="Coils"/>
    </source>
</evidence>
<organism evidence="2 3">
    <name type="scientific">Protopolystoma xenopodis</name>
    <dbReference type="NCBI Taxonomy" id="117903"/>
    <lineage>
        <taxon>Eukaryota</taxon>
        <taxon>Metazoa</taxon>
        <taxon>Spiralia</taxon>
        <taxon>Lophotrochozoa</taxon>
        <taxon>Platyhelminthes</taxon>
        <taxon>Monogenea</taxon>
        <taxon>Polyopisthocotylea</taxon>
        <taxon>Polystomatidea</taxon>
        <taxon>Polystomatidae</taxon>
        <taxon>Protopolystoma</taxon>
    </lineage>
</organism>
<comment type="caution">
    <text evidence="2">The sequence shown here is derived from an EMBL/GenBank/DDBJ whole genome shotgun (WGS) entry which is preliminary data.</text>
</comment>
<dbReference type="GO" id="GO:0031594">
    <property type="term" value="C:neuromuscular junction"/>
    <property type="evidence" value="ECO:0007669"/>
    <property type="project" value="TreeGrafter"/>
</dbReference>
<keyword evidence="1" id="KW-0175">Coiled coil</keyword>
<evidence type="ECO:0000313" key="3">
    <source>
        <dbReference type="Proteomes" id="UP000784294"/>
    </source>
</evidence>
<sequence>MLIISEPGRNVWLVWRNLLEESNALALSRLRASDAQIRLSNDLKPLKAIRTSVNKRTFEQLKSLQGDLAACLQEMIKAQKVYSEEEKQARDLREKALIAEEKIRHRSTNIFNSMAHLHKTYAKASRVPHHSDG</sequence>
<protein>
    <submittedName>
        <fullName evidence="2">Uncharacterized protein</fullName>
    </submittedName>
</protein>
<dbReference type="SUPFAM" id="SSF103657">
    <property type="entry name" value="BAR/IMD domain-like"/>
    <property type="match status" value="1"/>
</dbReference>